<evidence type="ECO:0000256" key="9">
    <source>
        <dbReference type="RuleBase" id="RU003465"/>
    </source>
</evidence>
<dbReference type="EC" id="3.1.3.16" evidence="3"/>
<keyword evidence="8" id="KW-0464">Manganese</keyword>
<dbReference type="InterPro" id="IPR001932">
    <property type="entry name" value="PPM-type_phosphatase-like_dom"/>
</dbReference>
<dbReference type="GO" id="GO:1902531">
    <property type="term" value="P:regulation of intracellular signal transduction"/>
    <property type="evidence" value="ECO:0000318"/>
    <property type="project" value="GO_Central"/>
</dbReference>
<proteinExistence type="inferred from homology"/>
<evidence type="ECO:0000313" key="12">
    <source>
        <dbReference type="Proteomes" id="UP000189703"/>
    </source>
</evidence>
<feature type="compositionally biased region" description="Low complexity" evidence="10">
    <location>
        <begin position="100"/>
        <end position="113"/>
    </location>
</feature>
<keyword evidence="4" id="KW-0479">Metal-binding</keyword>
<dbReference type="SMART" id="SM00331">
    <property type="entry name" value="PP2C_SIG"/>
    <property type="match status" value="1"/>
</dbReference>
<sequence length="433" mass="46685">MSPDSSKRDESLSLSCVKRSLHVRRKRLENRRLKAVSSREDLASLGDGNSADVSKLEDDARVCVAKKTRLANNEVVTVCQSRNDGDTELKTDACSDELPSNHSSLSSASSSSSENEGVPMLVGGGEVFGRGDKLRILPCLSHGSASVCGRRREMEDAVTVVPGFLNEETGLYDFFAVYDGHGGARVAQVCRERLHRLLAKEIEGREASEVATKREEDIKWEEVMLASFAKMDEEINGDEVVVEDGSSSLKTIGSTAVVALVGTEKVVVANCGDSRAVLSRGGVAIPLSRDHKPDRPDEMERVEAAGGRVINWNGYRILGVLATSRSIGDQYLKPYVICEPEVTVSKRTGREEFLILASDGLWDVVSNEVACEVVRRCLDGRIMRKLSGMGASGAAEAAAVLAELAMARGSKDNISVVVVDLRPHHGLNIGSIS</sequence>
<comment type="similarity">
    <text evidence="9">Belongs to the PP2C family.</text>
</comment>
<dbReference type="KEGG" id="nnu:104600371"/>
<protein>
    <recommendedName>
        <fullName evidence="3">protein-serine/threonine phosphatase</fullName>
        <ecNumber evidence="3">3.1.3.16</ecNumber>
    </recommendedName>
</protein>
<dbReference type="Pfam" id="PF00481">
    <property type="entry name" value="PP2C"/>
    <property type="match status" value="1"/>
</dbReference>
<evidence type="ECO:0000256" key="2">
    <source>
        <dbReference type="ARBA" id="ARBA00001946"/>
    </source>
</evidence>
<dbReference type="CDD" id="cd00143">
    <property type="entry name" value="PP2Cc"/>
    <property type="match status" value="1"/>
</dbReference>
<keyword evidence="7 9" id="KW-0904">Protein phosphatase</keyword>
<dbReference type="SMART" id="SM00332">
    <property type="entry name" value="PP2Cc"/>
    <property type="match status" value="1"/>
</dbReference>
<dbReference type="GO" id="GO:0046872">
    <property type="term" value="F:metal ion binding"/>
    <property type="evidence" value="ECO:0007669"/>
    <property type="project" value="UniProtKB-KW"/>
</dbReference>
<dbReference type="InterPro" id="IPR015655">
    <property type="entry name" value="PP2C"/>
</dbReference>
<feature type="region of interest" description="Disordered" evidence="10">
    <location>
        <begin position="90"/>
        <end position="118"/>
    </location>
</feature>
<dbReference type="GeneID" id="104600371"/>
<gene>
    <name evidence="13" type="primary">LOC104600371</name>
</gene>
<evidence type="ECO:0000256" key="5">
    <source>
        <dbReference type="ARBA" id="ARBA00022801"/>
    </source>
</evidence>
<evidence type="ECO:0000259" key="11">
    <source>
        <dbReference type="PROSITE" id="PS51746"/>
    </source>
</evidence>
<dbReference type="PROSITE" id="PS51746">
    <property type="entry name" value="PPM_2"/>
    <property type="match status" value="1"/>
</dbReference>
<evidence type="ECO:0000313" key="13">
    <source>
        <dbReference type="RefSeq" id="XP_010261579.1"/>
    </source>
</evidence>
<evidence type="ECO:0000256" key="6">
    <source>
        <dbReference type="ARBA" id="ARBA00022842"/>
    </source>
</evidence>
<name>A0A1U8AGP6_NELNU</name>
<accession>A0A1U8AGP6</accession>
<dbReference type="AlphaFoldDB" id="A0A1U8AGP6"/>
<dbReference type="OMA" id="DKRTEND"/>
<organism evidence="12 13">
    <name type="scientific">Nelumbo nucifera</name>
    <name type="common">Sacred lotus</name>
    <dbReference type="NCBI Taxonomy" id="4432"/>
    <lineage>
        <taxon>Eukaryota</taxon>
        <taxon>Viridiplantae</taxon>
        <taxon>Streptophyta</taxon>
        <taxon>Embryophyta</taxon>
        <taxon>Tracheophyta</taxon>
        <taxon>Spermatophyta</taxon>
        <taxon>Magnoliopsida</taxon>
        <taxon>Proteales</taxon>
        <taxon>Nelumbonaceae</taxon>
        <taxon>Nelumbo</taxon>
    </lineage>
</organism>
<dbReference type="PANTHER" id="PTHR47992">
    <property type="entry name" value="PROTEIN PHOSPHATASE"/>
    <property type="match status" value="1"/>
</dbReference>
<evidence type="ECO:0000256" key="1">
    <source>
        <dbReference type="ARBA" id="ARBA00001936"/>
    </source>
</evidence>
<dbReference type="RefSeq" id="XP_010261579.1">
    <property type="nucleotide sequence ID" value="XM_010263277.2"/>
</dbReference>
<keyword evidence="6" id="KW-0460">Magnesium</keyword>
<evidence type="ECO:0000256" key="3">
    <source>
        <dbReference type="ARBA" id="ARBA00013081"/>
    </source>
</evidence>
<dbReference type="Proteomes" id="UP000189703">
    <property type="component" value="Unplaced"/>
</dbReference>
<evidence type="ECO:0000256" key="10">
    <source>
        <dbReference type="SAM" id="MobiDB-lite"/>
    </source>
</evidence>
<comment type="cofactor">
    <cofactor evidence="1">
        <name>Mn(2+)</name>
        <dbReference type="ChEBI" id="CHEBI:29035"/>
    </cofactor>
</comment>
<keyword evidence="5 9" id="KW-0378">Hydrolase</keyword>
<dbReference type="STRING" id="4432.A0A1U8AGP6"/>
<dbReference type="OrthoDB" id="10264738at2759"/>
<dbReference type="FunFam" id="3.60.40.10:FF:000041">
    <property type="entry name" value="Protein phosphatase 2C 51"/>
    <property type="match status" value="1"/>
</dbReference>
<comment type="cofactor">
    <cofactor evidence="2">
        <name>Mg(2+)</name>
        <dbReference type="ChEBI" id="CHEBI:18420"/>
    </cofactor>
</comment>
<dbReference type="SUPFAM" id="SSF81606">
    <property type="entry name" value="PP2C-like"/>
    <property type="match status" value="1"/>
</dbReference>
<dbReference type="Gene3D" id="3.60.40.10">
    <property type="entry name" value="PPM-type phosphatase domain"/>
    <property type="match status" value="1"/>
</dbReference>
<dbReference type="PROSITE" id="PS01032">
    <property type="entry name" value="PPM_1"/>
    <property type="match status" value="1"/>
</dbReference>
<dbReference type="GO" id="GO:0004722">
    <property type="term" value="F:protein serine/threonine phosphatase activity"/>
    <property type="evidence" value="ECO:0000318"/>
    <property type="project" value="GO_Central"/>
</dbReference>
<evidence type="ECO:0000256" key="4">
    <source>
        <dbReference type="ARBA" id="ARBA00022723"/>
    </source>
</evidence>
<keyword evidence="12" id="KW-1185">Reference proteome</keyword>
<feature type="domain" description="PPM-type phosphatase" evidence="11">
    <location>
        <begin position="141"/>
        <end position="421"/>
    </location>
</feature>
<evidence type="ECO:0000256" key="8">
    <source>
        <dbReference type="ARBA" id="ARBA00023211"/>
    </source>
</evidence>
<evidence type="ECO:0000256" key="7">
    <source>
        <dbReference type="ARBA" id="ARBA00022912"/>
    </source>
</evidence>
<dbReference type="InParanoid" id="A0A1U8AGP6"/>
<dbReference type="InterPro" id="IPR036457">
    <property type="entry name" value="PPM-type-like_dom_sf"/>
</dbReference>
<reference evidence="13" key="1">
    <citation type="submission" date="2025-08" db="UniProtKB">
        <authorList>
            <consortium name="RefSeq"/>
        </authorList>
    </citation>
    <scope>IDENTIFICATION</scope>
</reference>
<dbReference type="eggNOG" id="KOG0698">
    <property type="taxonomic scope" value="Eukaryota"/>
</dbReference>
<dbReference type="InterPro" id="IPR000222">
    <property type="entry name" value="PP2C_BS"/>
</dbReference>